<dbReference type="InterPro" id="IPR005565">
    <property type="entry name" value="Hemolysn_activator_HlyB_C"/>
</dbReference>
<evidence type="ECO:0000313" key="8">
    <source>
        <dbReference type="Proteomes" id="UP000660381"/>
    </source>
</evidence>
<evidence type="ECO:0000256" key="2">
    <source>
        <dbReference type="ARBA" id="ARBA00022692"/>
    </source>
</evidence>
<feature type="compositionally biased region" description="Polar residues" evidence="4">
    <location>
        <begin position="27"/>
        <end position="39"/>
    </location>
</feature>
<name>A0ABR8J7L4_9NOST</name>
<dbReference type="PANTHER" id="PTHR34597:SF3">
    <property type="entry name" value="OUTER MEMBRANE TRANSPORTER CDIB"/>
    <property type="match status" value="1"/>
</dbReference>
<evidence type="ECO:0000256" key="3">
    <source>
        <dbReference type="ARBA" id="ARBA00023237"/>
    </source>
</evidence>
<dbReference type="Gene3D" id="3.10.20.310">
    <property type="entry name" value="membrane protein fhac"/>
    <property type="match status" value="1"/>
</dbReference>
<keyword evidence="3" id="KW-0998">Cell outer membrane</keyword>
<evidence type="ECO:0000259" key="6">
    <source>
        <dbReference type="Pfam" id="PF08479"/>
    </source>
</evidence>
<accession>A0ABR8J7L4</accession>
<dbReference type="InterPro" id="IPR051544">
    <property type="entry name" value="TPS_OM_transporter"/>
</dbReference>
<keyword evidence="1" id="KW-0472">Membrane</keyword>
<keyword evidence="8" id="KW-1185">Reference proteome</keyword>
<organism evidence="7 8">
    <name type="scientific">Anabaena catenula FACHB-362</name>
    <dbReference type="NCBI Taxonomy" id="2692877"/>
    <lineage>
        <taxon>Bacteria</taxon>
        <taxon>Bacillati</taxon>
        <taxon>Cyanobacteriota</taxon>
        <taxon>Cyanophyceae</taxon>
        <taxon>Nostocales</taxon>
        <taxon>Nostocaceae</taxon>
        <taxon>Anabaena</taxon>
    </lineage>
</organism>
<comment type="caution">
    <text evidence="7">The sequence shown here is derived from an EMBL/GenBank/DDBJ whole genome shotgun (WGS) entry which is preliminary data.</text>
</comment>
<feature type="domain" description="Haemolysin activator HlyB C-terminal" evidence="5">
    <location>
        <begin position="195"/>
        <end position="506"/>
    </location>
</feature>
<reference evidence="7 8" key="1">
    <citation type="journal article" date="2020" name="ISME J.">
        <title>Comparative genomics reveals insights into cyanobacterial evolution and habitat adaptation.</title>
        <authorList>
            <person name="Chen M.Y."/>
            <person name="Teng W.K."/>
            <person name="Zhao L."/>
            <person name="Hu C.X."/>
            <person name="Zhou Y.K."/>
            <person name="Han B.P."/>
            <person name="Song L.R."/>
            <person name="Shu W.S."/>
        </authorList>
    </citation>
    <scope>NUCLEOTIDE SEQUENCE [LARGE SCALE GENOMIC DNA]</scope>
    <source>
        <strain evidence="7 8">FACHB-362</strain>
    </source>
</reference>
<dbReference type="InterPro" id="IPR013686">
    <property type="entry name" value="Polypept-transport_assoc_ShlB"/>
</dbReference>
<feature type="domain" description="Polypeptide-transport-associated ShlB-type" evidence="6">
    <location>
        <begin position="55"/>
        <end position="132"/>
    </location>
</feature>
<gene>
    <name evidence="7" type="ORF">H6G68_14830</name>
</gene>
<sequence>MAVTNNIAQLPNPIIPQKPELTPVKPEQSQPTPLETNPPTLQPGEISPQIPGTIRVEGFEFEGNTAFSDRQLAEVSKPFTAREITFAELIAVETAVTQKYIEAGYINSGAVISANQTFPRTGGVVKIQIIEGELTEINIIGNRRLHANYVRSRLEIATKKPLNRNRLLEALQILQLDPLITNISAELQPGSRPQQSRLQVRVKEADTFSGEIFTDNNRSPSVGSFRRGIKINQSNLLGLGDGLEVSYTNSDGSNAFDGSYTLPINARNGTIEFAAGITNTNVIEQPFNRLDIEGKSRTYQLTYRQPIVQKPNQELALGLTFSRQESQTSLLNERFPLSPGANNQGETSVSALRFFQEYVQRSPRQVLAARSQFSLGTDIFGATVNNNAPDSRFLAWRGQGQYVRLLAPETLLILRSDIQVSSDSLLSLEQIGIGGAKSVRGYRQDLILTDSGVITSAELRIPIVRVPEIKSVFQIAPFIDFGIGWNYSGEKANSQSNSLLGTGLGLIWQMSDRLNTRLDYGIPLIDVKANNKTLQDQGVYFTINYFLF</sequence>
<evidence type="ECO:0000256" key="4">
    <source>
        <dbReference type="SAM" id="MobiDB-lite"/>
    </source>
</evidence>
<dbReference type="PANTHER" id="PTHR34597">
    <property type="entry name" value="SLR1661 PROTEIN"/>
    <property type="match status" value="1"/>
</dbReference>
<evidence type="ECO:0000256" key="1">
    <source>
        <dbReference type="ARBA" id="ARBA00022452"/>
    </source>
</evidence>
<keyword evidence="1" id="KW-1134">Transmembrane beta strand</keyword>
<protein>
    <submittedName>
        <fullName evidence="7">ShlB/FhaC/HecB family hemolysin secretion/activation protein</fullName>
    </submittedName>
</protein>
<dbReference type="EMBL" id="JACJTQ010000021">
    <property type="protein sequence ID" value="MBD2693011.1"/>
    <property type="molecule type" value="Genomic_DNA"/>
</dbReference>
<dbReference type="Pfam" id="PF08479">
    <property type="entry name" value="POTRA_2"/>
    <property type="match status" value="1"/>
</dbReference>
<proteinExistence type="predicted"/>
<dbReference type="Proteomes" id="UP000660381">
    <property type="component" value="Unassembled WGS sequence"/>
</dbReference>
<dbReference type="Gene3D" id="2.40.160.50">
    <property type="entry name" value="membrane protein fhac: a member of the omp85/tpsb transporter family"/>
    <property type="match status" value="1"/>
</dbReference>
<keyword evidence="2" id="KW-0812">Transmembrane</keyword>
<evidence type="ECO:0000259" key="5">
    <source>
        <dbReference type="Pfam" id="PF03865"/>
    </source>
</evidence>
<dbReference type="Pfam" id="PF03865">
    <property type="entry name" value="ShlB"/>
    <property type="match status" value="1"/>
</dbReference>
<evidence type="ECO:0000313" key="7">
    <source>
        <dbReference type="EMBL" id="MBD2693011.1"/>
    </source>
</evidence>
<feature type="region of interest" description="Disordered" evidence="4">
    <location>
        <begin position="1"/>
        <end position="45"/>
    </location>
</feature>